<dbReference type="PANTHER" id="PTHR47932">
    <property type="entry name" value="ATPASE EXPRESSION PROTEIN 3"/>
    <property type="match status" value="1"/>
</dbReference>
<gene>
    <name evidence="5" type="ORF">BLS_000725</name>
</gene>
<name>A0A8H3V0W5_VENIN</name>
<evidence type="ECO:0000256" key="1">
    <source>
        <dbReference type="ARBA" id="ARBA00022737"/>
    </source>
</evidence>
<comment type="caution">
    <text evidence="5">The sequence shown here is derived from an EMBL/GenBank/DDBJ whole genome shotgun (WGS) entry which is preliminary data.</text>
</comment>
<organism evidence="5 6">
    <name type="scientific">Venturia inaequalis</name>
    <name type="common">Apple scab fungus</name>
    <dbReference type="NCBI Taxonomy" id="5025"/>
    <lineage>
        <taxon>Eukaryota</taxon>
        <taxon>Fungi</taxon>
        <taxon>Dikarya</taxon>
        <taxon>Ascomycota</taxon>
        <taxon>Pezizomycotina</taxon>
        <taxon>Dothideomycetes</taxon>
        <taxon>Pleosporomycetidae</taxon>
        <taxon>Venturiales</taxon>
        <taxon>Venturiaceae</taxon>
        <taxon>Venturia</taxon>
    </lineage>
</organism>
<evidence type="ECO:0000313" key="6">
    <source>
        <dbReference type="Proteomes" id="UP000433883"/>
    </source>
</evidence>
<evidence type="ECO:0000256" key="2">
    <source>
        <dbReference type="PROSITE-ProRule" id="PRU00708"/>
    </source>
</evidence>
<evidence type="ECO:0000256" key="3">
    <source>
        <dbReference type="SAM" id="MobiDB-lite"/>
    </source>
</evidence>
<dbReference type="Pfam" id="PF23276">
    <property type="entry name" value="TPR_24"/>
    <property type="match status" value="1"/>
</dbReference>
<proteinExistence type="predicted"/>
<evidence type="ECO:0000313" key="5">
    <source>
        <dbReference type="EMBL" id="KAE9978304.1"/>
    </source>
</evidence>
<dbReference type="InterPro" id="IPR057027">
    <property type="entry name" value="TPR_mt"/>
</dbReference>
<dbReference type="InterPro" id="IPR002885">
    <property type="entry name" value="PPR_rpt"/>
</dbReference>
<dbReference type="AlphaFoldDB" id="A0A8H3V0W5"/>
<feature type="region of interest" description="Disordered" evidence="3">
    <location>
        <begin position="693"/>
        <end position="719"/>
    </location>
</feature>
<sequence>MPLPKTVLVRLSNNGTGNMANWLRQINTRQLTSQVPRLLHHPQCLRRYSTAPQASQAFSSDNSHGTQAFKRKVWNPSAHGQVLSASALRDGFTEVEKTLGRLRIEASHGSMEGGINAKMLADHLVRVLGIKPNMRMYSSLILANCSDEGSVAEVKALIRDLRADGLDLDSSACHDVLKVLSVHPDYILQTEILNYMKSNWFSLTENGWHDVIAMMLRDHQFELAIEKLDRMRSQGMRIQAWLYDLIMYKFAAVGELDEVLRLLKQRIADGEMNISAQLWYHLLDVGSRALHYELTQYIWYRRVQTRYMNPSSGLCVHTLNIAARQGDAQLAHDIISFLEQRPGNSFDHSHYELLIAAYINAGNLENALAILSVMQTVNVLPNGSTTRPVYQYLTKSRIFPREAFGIIRELHSSGQPISVASINCLIDAAIYFEDLNLALDFYKSIHELCVSTKPNIETFNSLLRGCRVCGDRKDIALILAAEMVALKIPPDALTYDRMMLICIRQKDDYEDGMKYFQEMQAHRMKGRYGTLLAVVRRLTIEADPRVDTVLDEMENVCDLILVKNLRQWVNKYWGNKNINPTQGSATISLNEQENTGNEEVDGSSSAETDAPEDSNEEQRSPEETSTSPLFQEGMPGFSVNEMLNKSAEDQLDDVIDSSNAPIAPQAAMDSSNAMETLLRKEQSDRWNATLANDRDATSTELDANGVPTSMPESRRRQWRTSKDIKAMEEGNIDKGTIDIRK</sequence>
<dbReference type="Gene3D" id="1.25.40.10">
    <property type="entry name" value="Tetratricopeptide repeat domain"/>
    <property type="match status" value="3"/>
</dbReference>
<dbReference type="Proteomes" id="UP000433883">
    <property type="component" value="Unassembled WGS sequence"/>
</dbReference>
<evidence type="ECO:0000259" key="4">
    <source>
        <dbReference type="Pfam" id="PF23276"/>
    </source>
</evidence>
<feature type="repeat" description="PPR" evidence="2">
    <location>
        <begin position="455"/>
        <end position="490"/>
    </location>
</feature>
<dbReference type="EMBL" id="WNWQ01000114">
    <property type="protein sequence ID" value="KAE9978304.1"/>
    <property type="molecule type" value="Genomic_DNA"/>
</dbReference>
<keyword evidence="1" id="KW-0677">Repeat</keyword>
<accession>A0A8H3V0W5</accession>
<dbReference type="PROSITE" id="PS51375">
    <property type="entry name" value="PPR"/>
    <property type="match status" value="2"/>
</dbReference>
<protein>
    <recommendedName>
        <fullName evidence="4">Pentatricopeptide repeat-containing protein-mitochondrial domain-containing protein</fullName>
    </recommendedName>
</protein>
<dbReference type="Pfam" id="PF13812">
    <property type="entry name" value="PPR_3"/>
    <property type="match status" value="1"/>
</dbReference>
<feature type="compositionally biased region" description="Polar residues" evidence="3">
    <location>
        <begin position="698"/>
        <end position="711"/>
    </location>
</feature>
<feature type="domain" description="Pentatricopeptide repeat-containing protein-mitochondrial" evidence="4">
    <location>
        <begin position="313"/>
        <end position="445"/>
    </location>
</feature>
<dbReference type="PANTHER" id="PTHR47932:SF44">
    <property type="entry name" value="MIOREX COMPLEX COMPONENT 1"/>
    <property type="match status" value="1"/>
</dbReference>
<reference evidence="5 6" key="1">
    <citation type="submission" date="2019-11" db="EMBL/GenBank/DDBJ databases">
        <title>Venturia inaequalis Genome Resource.</title>
        <authorList>
            <person name="Lichtner F.J."/>
        </authorList>
    </citation>
    <scope>NUCLEOTIDE SEQUENCE [LARGE SCALE GENOMIC DNA]</scope>
    <source>
        <strain evidence="5">Bline_iso_100314</strain>
    </source>
</reference>
<dbReference type="InterPro" id="IPR011990">
    <property type="entry name" value="TPR-like_helical_dom_sf"/>
</dbReference>
<feature type="region of interest" description="Disordered" evidence="3">
    <location>
        <begin position="592"/>
        <end position="636"/>
    </location>
</feature>
<feature type="repeat" description="PPR" evidence="2">
    <location>
        <begin position="347"/>
        <end position="381"/>
    </location>
</feature>